<feature type="active site" description="Proton donor; for dehydratase activity" evidence="12">
    <location>
        <position position="1154"/>
    </location>
</feature>
<dbReference type="InterPro" id="IPR006162">
    <property type="entry name" value="Ppantetheine_attach_site"/>
</dbReference>
<dbReference type="InterPro" id="IPR029063">
    <property type="entry name" value="SAM-dependent_MTases_sf"/>
</dbReference>
<dbReference type="InterPro" id="IPR014031">
    <property type="entry name" value="Ketoacyl_synth_C"/>
</dbReference>
<dbReference type="InterPro" id="IPR018201">
    <property type="entry name" value="Ketoacyl_synth_AS"/>
</dbReference>
<dbReference type="InterPro" id="IPR014043">
    <property type="entry name" value="Acyl_transferase_dom"/>
</dbReference>
<evidence type="ECO:0000256" key="11">
    <source>
        <dbReference type="ARBA" id="ARBA00078730"/>
    </source>
</evidence>
<dbReference type="SUPFAM" id="SSF55048">
    <property type="entry name" value="Probable ACP-binding domain of malonyl-CoA ACP transacylase"/>
    <property type="match status" value="1"/>
</dbReference>
<evidence type="ECO:0000256" key="13">
    <source>
        <dbReference type="SAM" id="MobiDB-lite"/>
    </source>
</evidence>
<dbReference type="GO" id="GO:0031177">
    <property type="term" value="F:phosphopantetheine binding"/>
    <property type="evidence" value="ECO:0007669"/>
    <property type="project" value="InterPro"/>
</dbReference>
<proteinExistence type="predicted"/>
<protein>
    <recommendedName>
        <fullName evidence="8">Fusarin C synthetase</fullName>
    </recommendedName>
    <alternativeName>
        <fullName evidence="10">Fusarin C cluster PKS/NRPS FUS1</fullName>
    </alternativeName>
    <alternativeName>
        <fullName evidence="9">Fusarin biosynthesis megasynthetase</fullName>
    </alternativeName>
    <alternativeName>
        <fullName evidence="11">Fusarin biosynthesis protein 1</fullName>
    </alternativeName>
</protein>
<dbReference type="SUPFAM" id="SSF53901">
    <property type="entry name" value="Thiolase-like"/>
    <property type="match status" value="1"/>
</dbReference>
<evidence type="ECO:0000256" key="3">
    <source>
        <dbReference type="ARBA" id="ARBA00022603"/>
    </source>
</evidence>
<keyword evidence="7" id="KW-0511">Multifunctional enzyme</keyword>
<keyword evidence="5" id="KW-0560">Oxidoreductase</keyword>
<dbReference type="InterPro" id="IPR032821">
    <property type="entry name" value="PKS_assoc"/>
</dbReference>
<dbReference type="InterPro" id="IPR001227">
    <property type="entry name" value="Ac_transferase_dom_sf"/>
</dbReference>
<dbReference type="SUPFAM" id="SSF52151">
    <property type="entry name" value="FabD/lysophospholipase-like"/>
    <property type="match status" value="1"/>
</dbReference>
<evidence type="ECO:0000256" key="7">
    <source>
        <dbReference type="ARBA" id="ARBA00023268"/>
    </source>
</evidence>
<dbReference type="EMBL" id="JADFTT010000170">
    <property type="protein sequence ID" value="KAG5766140.1"/>
    <property type="molecule type" value="Genomic_DNA"/>
</dbReference>
<dbReference type="SMART" id="SM00825">
    <property type="entry name" value="PKS_KS"/>
    <property type="match status" value="1"/>
</dbReference>
<dbReference type="Gene3D" id="3.10.129.110">
    <property type="entry name" value="Polyketide synthase dehydratase"/>
    <property type="match status" value="1"/>
</dbReference>
<dbReference type="SMART" id="SM00826">
    <property type="entry name" value="PKS_DH"/>
    <property type="match status" value="1"/>
</dbReference>
<dbReference type="Pfam" id="PF00109">
    <property type="entry name" value="ketoacyl-synt"/>
    <property type="match status" value="1"/>
</dbReference>
<keyword evidence="2" id="KW-0597">Phosphoprotein</keyword>
<dbReference type="SUPFAM" id="SSF53335">
    <property type="entry name" value="S-adenosyl-L-methionine-dependent methyltransferases"/>
    <property type="match status" value="1"/>
</dbReference>
<dbReference type="GO" id="GO:0004315">
    <property type="term" value="F:3-oxoacyl-[acyl-carrier-protein] synthase activity"/>
    <property type="evidence" value="ECO:0007669"/>
    <property type="project" value="InterPro"/>
</dbReference>
<dbReference type="PROSITE" id="PS50075">
    <property type="entry name" value="CARRIER"/>
    <property type="match status" value="1"/>
</dbReference>
<dbReference type="Pfam" id="PF16197">
    <property type="entry name" value="KAsynt_C_assoc"/>
    <property type="match status" value="1"/>
</dbReference>
<dbReference type="Gene3D" id="3.40.47.10">
    <property type="match status" value="1"/>
</dbReference>
<evidence type="ECO:0000256" key="4">
    <source>
        <dbReference type="ARBA" id="ARBA00022679"/>
    </source>
</evidence>
<gene>
    <name evidence="17" type="ORF">H9Q72_005799</name>
</gene>
<dbReference type="GO" id="GO:0016853">
    <property type="term" value="F:isomerase activity"/>
    <property type="evidence" value="ECO:0007669"/>
    <property type="project" value="UniProtKB-KW"/>
</dbReference>
<dbReference type="InterPro" id="IPR050091">
    <property type="entry name" value="PKS_NRPS_Biosynth_Enz"/>
</dbReference>
<keyword evidence="1" id="KW-0596">Phosphopantetheine</keyword>
<dbReference type="PROSITE" id="PS00606">
    <property type="entry name" value="KS3_1"/>
    <property type="match status" value="1"/>
</dbReference>
<keyword evidence="6" id="KW-0413">Isomerase</keyword>
<dbReference type="FunFam" id="3.40.47.10:FF:000019">
    <property type="entry name" value="Polyketide synthase type I"/>
    <property type="match status" value="1"/>
</dbReference>
<dbReference type="InterPro" id="IPR013217">
    <property type="entry name" value="Methyltransf_12"/>
</dbReference>
<dbReference type="GO" id="GO:0016491">
    <property type="term" value="F:oxidoreductase activity"/>
    <property type="evidence" value="ECO:0007669"/>
    <property type="project" value="UniProtKB-KW"/>
</dbReference>
<dbReference type="PROSITE" id="PS00012">
    <property type="entry name" value="PHOSPHOPANTETHEINE"/>
    <property type="match status" value="1"/>
</dbReference>
<dbReference type="Pfam" id="PF08659">
    <property type="entry name" value="KR"/>
    <property type="match status" value="1"/>
</dbReference>
<feature type="domain" description="Ketosynthase family 3 (KS3)" evidence="15">
    <location>
        <begin position="8"/>
        <end position="441"/>
    </location>
</feature>
<feature type="region of interest" description="C-terminal hotdog fold" evidence="12">
    <location>
        <begin position="1095"/>
        <end position="1248"/>
    </location>
</feature>
<dbReference type="Gene3D" id="3.40.50.150">
    <property type="entry name" value="Vaccinia Virus protein VP39"/>
    <property type="match status" value="1"/>
</dbReference>
<comment type="caution">
    <text evidence="17">The sequence shown here is derived from an EMBL/GenBank/DDBJ whole genome shotgun (WGS) entry which is preliminary data.</text>
</comment>
<dbReference type="GO" id="GO:0044550">
    <property type="term" value="P:secondary metabolite biosynthetic process"/>
    <property type="evidence" value="ECO:0007669"/>
    <property type="project" value="UniProtKB-ARBA"/>
</dbReference>
<evidence type="ECO:0000256" key="1">
    <source>
        <dbReference type="ARBA" id="ARBA00022450"/>
    </source>
</evidence>
<dbReference type="InterPro" id="IPR042104">
    <property type="entry name" value="PKS_dehydratase_sf"/>
</dbReference>
<keyword evidence="18" id="KW-1185">Reference proteome</keyword>
<dbReference type="Pfam" id="PF21089">
    <property type="entry name" value="PKS_DH_N"/>
    <property type="match status" value="1"/>
</dbReference>
<dbReference type="InterPro" id="IPR009081">
    <property type="entry name" value="PP-bd_ACP"/>
</dbReference>
<dbReference type="Pfam" id="PF02801">
    <property type="entry name" value="Ketoacyl-synt_C"/>
    <property type="match status" value="1"/>
</dbReference>
<dbReference type="InterPro" id="IPR020806">
    <property type="entry name" value="PKS_PP-bd"/>
</dbReference>
<reference evidence="17" key="2">
    <citation type="submission" date="2020-10" db="EMBL/GenBank/DDBJ databases">
        <authorList>
            <person name="Peck L.D."/>
            <person name="Nowell R.W."/>
            <person name="Flood J."/>
            <person name="Ryan M.J."/>
            <person name="Barraclough T.G."/>
        </authorList>
    </citation>
    <scope>NUCLEOTIDE SEQUENCE</scope>
    <source>
        <strain evidence="17">IMI 127659i</strain>
    </source>
</reference>
<evidence type="ECO:0000259" key="14">
    <source>
        <dbReference type="PROSITE" id="PS50075"/>
    </source>
</evidence>
<dbReference type="OrthoDB" id="329835at2759"/>
<dbReference type="InterPro" id="IPR049900">
    <property type="entry name" value="PKS_mFAS_DH"/>
</dbReference>
<dbReference type="Pfam" id="PF00698">
    <property type="entry name" value="Acyl_transf_1"/>
    <property type="match status" value="1"/>
</dbReference>
<dbReference type="InterPro" id="IPR013968">
    <property type="entry name" value="PKS_KR"/>
</dbReference>
<dbReference type="PROSITE" id="PS52019">
    <property type="entry name" value="PKS_MFAS_DH"/>
    <property type="match status" value="1"/>
</dbReference>
<evidence type="ECO:0000259" key="15">
    <source>
        <dbReference type="PROSITE" id="PS52004"/>
    </source>
</evidence>
<dbReference type="InterPro" id="IPR049552">
    <property type="entry name" value="PKS_DH_N"/>
</dbReference>
<feature type="active site" description="Proton acceptor; for dehydratase activity" evidence="12">
    <location>
        <position position="977"/>
    </location>
</feature>
<evidence type="ECO:0000259" key="16">
    <source>
        <dbReference type="PROSITE" id="PS52019"/>
    </source>
</evidence>
<dbReference type="InterPro" id="IPR020841">
    <property type="entry name" value="PKS_Beta-ketoAc_synthase_dom"/>
</dbReference>
<evidence type="ECO:0000313" key="17">
    <source>
        <dbReference type="EMBL" id="KAG5766140.1"/>
    </source>
</evidence>
<dbReference type="Pfam" id="PF07993">
    <property type="entry name" value="NAD_binding_4"/>
    <property type="match status" value="1"/>
</dbReference>
<dbReference type="InterPro" id="IPR036291">
    <property type="entry name" value="NAD(P)-bd_dom_sf"/>
</dbReference>
<evidence type="ECO:0000256" key="10">
    <source>
        <dbReference type="ARBA" id="ARBA00078223"/>
    </source>
</evidence>
<dbReference type="SMART" id="SM00823">
    <property type="entry name" value="PKS_PP"/>
    <property type="match status" value="1"/>
</dbReference>
<dbReference type="InterPro" id="IPR014030">
    <property type="entry name" value="Ketoacyl_synth_N"/>
</dbReference>
<evidence type="ECO:0000256" key="9">
    <source>
        <dbReference type="ARBA" id="ARBA00077464"/>
    </source>
</evidence>
<dbReference type="InterPro" id="IPR013120">
    <property type="entry name" value="FAR_NAD-bd"/>
</dbReference>
<dbReference type="Pfam" id="PF08242">
    <property type="entry name" value="Methyltransf_12"/>
    <property type="match status" value="1"/>
</dbReference>
<evidence type="ECO:0000256" key="8">
    <source>
        <dbReference type="ARBA" id="ARBA00070886"/>
    </source>
</evidence>
<feature type="domain" description="PKS/mFAS DH" evidence="16">
    <location>
        <begin position="945"/>
        <end position="1248"/>
    </location>
</feature>
<dbReference type="InterPro" id="IPR049551">
    <property type="entry name" value="PKS_DH_C"/>
</dbReference>
<dbReference type="Gene3D" id="3.40.50.720">
    <property type="entry name" value="NAD(P)-binding Rossmann-like Domain"/>
    <property type="match status" value="2"/>
</dbReference>
<evidence type="ECO:0000313" key="18">
    <source>
        <dbReference type="Proteomes" id="UP000750502"/>
    </source>
</evidence>
<dbReference type="InterPro" id="IPR057326">
    <property type="entry name" value="KR_dom"/>
</dbReference>
<dbReference type="InterPro" id="IPR020807">
    <property type="entry name" value="PKS_DH"/>
</dbReference>
<dbReference type="PANTHER" id="PTHR43775">
    <property type="entry name" value="FATTY ACID SYNTHASE"/>
    <property type="match status" value="1"/>
</dbReference>
<reference evidence="17" key="1">
    <citation type="journal article" date="2020" name="bioRxiv">
        <title>Historical genomics reveals the evolutionary mechanisms behind multiple outbreaks of the host-specific coffee wilt pathogen Fusarium xylarioides.</title>
        <authorList>
            <person name="Peck D."/>
            <person name="Nowell R.W."/>
            <person name="Flood J."/>
            <person name="Ryan M.J."/>
            <person name="Barraclough T.G."/>
        </authorList>
    </citation>
    <scope>NUCLEOTIDE SEQUENCE</scope>
    <source>
        <strain evidence="17">IMI 127659i</strain>
    </source>
</reference>
<dbReference type="InterPro" id="IPR016039">
    <property type="entry name" value="Thiolase-like"/>
</dbReference>
<dbReference type="SMART" id="SM00827">
    <property type="entry name" value="PKS_AT"/>
    <property type="match status" value="1"/>
</dbReference>
<dbReference type="GO" id="GO:0008168">
    <property type="term" value="F:methyltransferase activity"/>
    <property type="evidence" value="ECO:0007669"/>
    <property type="project" value="UniProtKB-KW"/>
</dbReference>
<dbReference type="Proteomes" id="UP000750502">
    <property type="component" value="Unassembled WGS sequence"/>
</dbReference>
<dbReference type="PROSITE" id="PS52004">
    <property type="entry name" value="KS3_2"/>
    <property type="match status" value="1"/>
</dbReference>
<dbReference type="Pfam" id="PF14765">
    <property type="entry name" value="PS-DH"/>
    <property type="match status" value="1"/>
</dbReference>
<dbReference type="CDD" id="cd02440">
    <property type="entry name" value="AdoMet_MTases"/>
    <property type="match status" value="1"/>
</dbReference>
<evidence type="ECO:0000256" key="12">
    <source>
        <dbReference type="PROSITE-ProRule" id="PRU01363"/>
    </source>
</evidence>
<dbReference type="Gene3D" id="3.40.366.10">
    <property type="entry name" value="Malonyl-Coenzyme A Acyl Carrier Protein, domain 2"/>
    <property type="match status" value="1"/>
</dbReference>
<keyword evidence="4" id="KW-0808">Transferase</keyword>
<dbReference type="SUPFAM" id="SSF51735">
    <property type="entry name" value="NAD(P)-binding Rossmann-fold domains"/>
    <property type="match status" value="2"/>
</dbReference>
<name>A0A9P7L6H8_9HYPO</name>
<dbReference type="GO" id="GO:0032259">
    <property type="term" value="P:methylation"/>
    <property type="evidence" value="ECO:0007669"/>
    <property type="project" value="UniProtKB-KW"/>
</dbReference>
<dbReference type="GO" id="GO:0004312">
    <property type="term" value="F:fatty acid synthase activity"/>
    <property type="evidence" value="ECO:0007669"/>
    <property type="project" value="TreeGrafter"/>
</dbReference>
<dbReference type="InterPro" id="IPR016036">
    <property type="entry name" value="Malonyl_transacylase_ACP-bd"/>
</dbReference>
<evidence type="ECO:0000256" key="5">
    <source>
        <dbReference type="ARBA" id="ARBA00023002"/>
    </source>
</evidence>
<dbReference type="GO" id="GO:0006633">
    <property type="term" value="P:fatty acid biosynthetic process"/>
    <property type="evidence" value="ECO:0007669"/>
    <property type="project" value="InterPro"/>
</dbReference>
<dbReference type="SMART" id="SM00822">
    <property type="entry name" value="PKS_KR"/>
    <property type="match status" value="1"/>
</dbReference>
<feature type="domain" description="Carrier" evidence="14">
    <location>
        <begin position="2405"/>
        <end position="2484"/>
    </location>
</feature>
<dbReference type="CDD" id="cd00833">
    <property type="entry name" value="PKS"/>
    <property type="match status" value="1"/>
</dbReference>
<feature type="region of interest" description="Disordered" evidence="13">
    <location>
        <begin position="2510"/>
        <end position="2542"/>
    </location>
</feature>
<sequence>MSSHLGHGEPIAIVGSACRLAGDATSPSKLWELLLDPRDFRSEVPGDRFNAKTFYHPNHAHHGHSNVMHSYFLEEDITVFDAEFFNIKLMEAKAMDPQQRILMETVYEAIEASGMTIEGLKGSDTSVYAGVMCGDFEAMNLRDLNSIPTYSAVGTSRAILSNRVSYFFDWHGPSLTIDTACSSSLVAVHSAVQSLRTGETTMAVACGSNVILGPENYILESKLKMLSPDGIGKMWDRDANGYARGEGVAAVVLKLLSKALDDGDHIECLIKQTAVNQDGSTPGITMPSSIAQADLIRSTYTRAGLDATIHRPQYFEAHGTGTPAGDPIEAEAISKAFFENGAVDKSRGPLYVGSIKTTHGHTEGTAGIAAILKASLALQHAFIPPNLLFDNLNPNVAPFYENLEILKKARPWPTVDPGQPRRASVNSFGFGGTNAHAILESYVNSFPRSSAADSLVGGASVNTLFTPFLFSASSEKSLRANLSAYAAYLKEHPDTSPLDLSYTLRQRRSALRYRTSFAAASSEDLRSQIVTKLDSDAGQGPLGIRVQTKSKILAIFTGQGAQYAGMGAEMLVRSSLAQKIISKLEYDLSQLEDAPNWSLQSELLAKDGHSRVQEAAISQPLCTAVQIMLVDLFQAACIKFDAVIGHSSGEIAAAYAAGYLSARDAICIAYYRGLHCQYAASPNGSIKGSMLAVGTSVEDARALCEMEEFVGRVGVAAVNSSSSVTISGDEDAITELQVIFDDEKKFNRLLKVDKAYHSECMLPCVAPYVEAMQKAGVEIQSPSSQCTWFSSVYDGQPVNSPNFVLGDSYWAENMTNPVLFSAAIRSAISASTEYGAVIEFGAHPTLKGPTLQTIEEVLGNTVPYHGTLARGVDAIQSISASLGFVWTHLGTGAINLDKYNSAVSGQEGYFNVLKGLPTYRWNHETSYWHESRMSRHIRQRRHIFHSLLGHVSPDSAPHHLRWKNVLKPNEIDWLEGHKLQNQIVFPAAGFVSTAFEAARFLPTSEQTIRLIELHDFKIHQAILFDADDLGVDVVIELSNISTVQPNRIEAEFTYSAGVGGQDVVLSLAAGAQVVVLLGTPMPDLLPKRKPTPPHLIDVEPWRLYDFMTSLGYNFSGRFRSLDTLKRKLGKACCSLTKAPTDDPESLLAHPAELDASFQSVMLAYSYPGDCQLRTLHLPTGIKTLRLNPALCTSQRPQLEADSICRREDRSKPGLGFSGHVSIYSEGHQSAAIQADGISFVPFAGAINEDRNLFYKLHWVLSKPDGILAAKGFPVTKHDNELMWALSRIAAYYLRKFDEEVPEDSAARSNGYLGYYLAYARHMTRSLRLGTHKYGKMEWLDDTAAMIKEELHIKGLSNNPDVQLMFIVGENMPQVFAGKTTALEHLRSSGLLDQYYADGFGMFQSCRWLGQVVKQITDRHPHIDIVEIGAGTGSATKHILNSIGESFNRYTYTDVSSSFFGNAGNLFSQWKDHMDFKVLDAEKSPAQQGFPEGSFDLLIASFVLHATSRLENTMHNLRRLVKPGGLIVIAEGSSDGPLQAGDSFIFGSLPGWWLGADEGRTLTPLVNVDDWDRILKNTGFSGIDTISPPEYRESLGIILFVSQAIDDRITLLREPLSARSRLDKLVIVGGQTAYVNAMVQQLKDLIQADEISVYRSMEQVDHNMVGTGSVVVSLTELDAPVFKDMTPDRWRGFRGMFSQEKTLLWVTSGRLGDSPWSNMTVGFGRTAVQEIPGLRLQFLDIPNIKNCDPRVIAETLLRLHETRVDDGSTIMTAIEPEIIMNSEGRQHVARLHSIHTMNDRYNSAQHPVTHQVDIGKSVIELQLDTYGGSPVRQLSRFEVYEAFKKRGDITMVELQITHSVLSAIRTPIGHQFLVLGVDPSGVHHLALVSSVTSHANIPKSSATLCDFENSDDAVALISNVAAHLVALAILDALISTQLLAVHNFPDLISQAIDLQAVSQSISVLHTHDLPEGAPWRTHSDHVMLTPYLSRSQLEDIFPNNIACFASLSSRDKSESERFLHSSLPFHCRKETAETLFRSHPIDFNVASTGVLGLILEKAIAYSKASTTLHSQDVQSRFPMLSLESLACNSWPDDPMTVVDWTSATSLPARVSRLDSKPLFKSDKTYWVCGMSGPLGVSLCDWMIDRGSRYLVITSRNPKIESAWMEDHRRNGVTVRLISCDVTDENSLRVVHQQIRETMPQIVGVLNGAMVLRDVSVANMTFEQLTSVIDPKVLGSENLDRIFYGDNLDFFVLLSSITCVFGNTGQANYGAANLGLCGIAASRRKRGLASSVANVGAIIGAGYLQRQRDSTLDATVHKMAMMPLSEEDLHQIFAEAVEAGSVDSPDGPEISTGLLDVGPKSTATPKWFSDPKFSHFVFHKTASQREIKEQVAGTTIQDQLRLCRSPQDVIKVIKECFVAQLRKVLLTSASDDELLSARSQELGFDSLISVDIRTWFLKHFQVGIPVLKIMGNHVMLHLAEFAAENIPDELIPLAKQAEKETLLNNGSAFSSSQSARLAPEEIATDDTASTAPLPILSDSLTDGTGADKATVENVDWDAEATPPHDVTQLASIKPLSNPPKVILVTGTTGLLGHHLLNTLLKTLPGSKIICVAVRRLAERLKTNRLPPPSERLIYHEGDLRDPLLGLSKDVSDAIFDEVDAVIHTGSDTSHFKYYHLIRDANVGSTYQLLRLCLPRRIPFHYVSSAGIALYEGQGRTRPFDFPETSVARAGAGPRPDPHGAHGYGCGKWVSECMLERANQMYGLPVFIHRPSTILREGTDDETAEAEFDWVNSLLRYAHRIKAVPRIDHTRGAFDLVYIQTVCADIISPFVEEGIALEGKVTYVNNVGDYVLPLDQLSDIGVDYEVLSMEDWTRKAIAADLHPAVAALIESIDHPGATAFPNFRPSRRCGRVEAQSG</sequence>
<evidence type="ECO:0000256" key="6">
    <source>
        <dbReference type="ARBA" id="ARBA00023235"/>
    </source>
</evidence>
<accession>A0A9P7L6H8</accession>
<dbReference type="InterPro" id="IPR016035">
    <property type="entry name" value="Acyl_Trfase/lysoPLipase"/>
</dbReference>
<feature type="region of interest" description="N-terminal hotdog fold" evidence="12">
    <location>
        <begin position="945"/>
        <end position="1080"/>
    </location>
</feature>
<evidence type="ECO:0000256" key="2">
    <source>
        <dbReference type="ARBA" id="ARBA00022553"/>
    </source>
</evidence>
<organism evidence="17 18">
    <name type="scientific">Fusarium xylarioides</name>
    <dbReference type="NCBI Taxonomy" id="221167"/>
    <lineage>
        <taxon>Eukaryota</taxon>
        <taxon>Fungi</taxon>
        <taxon>Dikarya</taxon>
        <taxon>Ascomycota</taxon>
        <taxon>Pezizomycotina</taxon>
        <taxon>Sordariomycetes</taxon>
        <taxon>Hypocreomycetidae</taxon>
        <taxon>Hypocreales</taxon>
        <taxon>Nectriaceae</taxon>
        <taxon>Fusarium</taxon>
        <taxon>Fusarium fujikuroi species complex</taxon>
    </lineage>
</organism>
<keyword evidence="3" id="KW-0489">Methyltransferase</keyword>
<dbReference type="PANTHER" id="PTHR43775:SF20">
    <property type="entry name" value="HYBRID PKS-NRPS SYNTHETASE APDA"/>
    <property type="match status" value="1"/>
</dbReference>